<dbReference type="PANTHER" id="PTHR39324">
    <property type="entry name" value="CALCIUM DODECIN"/>
    <property type="match status" value="1"/>
</dbReference>
<dbReference type="AlphaFoldDB" id="B3QS69"/>
<dbReference type="InterPro" id="IPR050049">
    <property type="entry name" value="Dodecin_bact"/>
</dbReference>
<keyword evidence="2" id="KW-1185">Reference proteome</keyword>
<dbReference type="OrthoDB" id="1525133at2"/>
<dbReference type="InterPro" id="IPR036694">
    <property type="entry name" value="Dodecin-like_sf"/>
</dbReference>
<gene>
    <name evidence="1" type="ordered locus">Ctha_1555</name>
</gene>
<sequence length="72" mass="8176">MPHIYKKIELTGSSSVSIEDAVKSAVAKAAKTVRNMRWFEVIETRGYIENNEVAYWQVTIKIGFTLEESDPV</sequence>
<dbReference type="HOGENOM" id="CLU_161196_1_1_10"/>
<dbReference type="NCBIfam" id="NF043052">
    <property type="entry name" value="DodecBact"/>
    <property type="match status" value="1"/>
</dbReference>
<protein>
    <recommendedName>
        <fullName evidence="3">Dodecin flavoprotein</fullName>
    </recommendedName>
</protein>
<dbReference type="STRING" id="517418.Ctha_1555"/>
<evidence type="ECO:0008006" key="3">
    <source>
        <dbReference type="Google" id="ProtNLM"/>
    </source>
</evidence>
<dbReference type="SUPFAM" id="SSF89807">
    <property type="entry name" value="Dodecin-like"/>
    <property type="match status" value="1"/>
</dbReference>
<dbReference type="Gene3D" id="3.30.1660.10">
    <property type="entry name" value="Flavin-binding protein dodecin"/>
    <property type="match status" value="1"/>
</dbReference>
<dbReference type="InterPro" id="IPR009923">
    <property type="entry name" value="Dodecin"/>
</dbReference>
<evidence type="ECO:0000313" key="2">
    <source>
        <dbReference type="Proteomes" id="UP000001208"/>
    </source>
</evidence>
<organism evidence="1 2">
    <name type="scientific">Chloroherpeton thalassium (strain ATCC 35110 / GB-78)</name>
    <dbReference type="NCBI Taxonomy" id="517418"/>
    <lineage>
        <taxon>Bacteria</taxon>
        <taxon>Pseudomonadati</taxon>
        <taxon>Chlorobiota</taxon>
        <taxon>Chlorobiia</taxon>
        <taxon>Chlorobiales</taxon>
        <taxon>Chloroherpetonaceae</taxon>
        <taxon>Chloroherpeton</taxon>
    </lineage>
</organism>
<dbReference type="InterPro" id="IPR025543">
    <property type="entry name" value="Dodecin-like"/>
</dbReference>
<dbReference type="PANTHER" id="PTHR39324:SF1">
    <property type="entry name" value="CALCIUM DODECIN"/>
    <property type="match status" value="1"/>
</dbReference>
<proteinExistence type="predicted"/>
<evidence type="ECO:0000313" key="1">
    <source>
        <dbReference type="EMBL" id="ACF14014.1"/>
    </source>
</evidence>
<dbReference type="RefSeq" id="WP_012500098.1">
    <property type="nucleotide sequence ID" value="NC_011026.1"/>
</dbReference>
<accession>B3QS69</accession>
<reference evidence="1 2" key="1">
    <citation type="submission" date="2008-06" db="EMBL/GenBank/DDBJ databases">
        <title>Complete sequence of Chloroherpeton thalassium ATCC 35110.</title>
        <authorList>
            <consortium name="US DOE Joint Genome Institute"/>
            <person name="Lucas S."/>
            <person name="Copeland A."/>
            <person name="Lapidus A."/>
            <person name="Glavina del Rio T."/>
            <person name="Dalin E."/>
            <person name="Tice H."/>
            <person name="Bruce D."/>
            <person name="Goodwin L."/>
            <person name="Pitluck S."/>
            <person name="Schmutz J."/>
            <person name="Larimer F."/>
            <person name="Land M."/>
            <person name="Hauser L."/>
            <person name="Kyrpides N."/>
            <person name="Mikhailova N."/>
            <person name="Liu Z."/>
            <person name="Li T."/>
            <person name="Zhao F."/>
            <person name="Overmann J."/>
            <person name="Bryant D.A."/>
            <person name="Richardson P."/>
        </authorList>
    </citation>
    <scope>NUCLEOTIDE SEQUENCE [LARGE SCALE GENOMIC DNA]</scope>
    <source>
        <strain evidence="2">ATCC 35110 / GB-78</strain>
    </source>
</reference>
<name>B3QS69_CHLT3</name>
<dbReference type="Pfam" id="PF07311">
    <property type="entry name" value="Dodecin"/>
    <property type="match status" value="1"/>
</dbReference>
<dbReference type="EMBL" id="CP001100">
    <property type="protein sequence ID" value="ACF14014.1"/>
    <property type="molecule type" value="Genomic_DNA"/>
</dbReference>
<dbReference type="KEGG" id="cts:Ctha_1555"/>
<dbReference type="Proteomes" id="UP000001208">
    <property type="component" value="Chromosome"/>
</dbReference>
<dbReference type="eggNOG" id="COG3360">
    <property type="taxonomic scope" value="Bacteria"/>
</dbReference>